<dbReference type="Pfam" id="PF12937">
    <property type="entry name" value="F-box-like"/>
    <property type="match status" value="1"/>
</dbReference>
<dbReference type="SMART" id="SM00256">
    <property type="entry name" value="FBOX"/>
    <property type="match status" value="1"/>
</dbReference>
<dbReference type="Ensembl" id="ENSVKKT00000004009.1">
    <property type="protein sequence ID" value="ENSVKKP00000003902.1"/>
    <property type="gene ID" value="ENSVKKG00000002946.1"/>
</dbReference>
<name>A0A8D2IX48_VARKO</name>
<proteinExistence type="predicted"/>
<evidence type="ECO:0000259" key="1">
    <source>
        <dbReference type="PROSITE" id="PS50181"/>
    </source>
</evidence>
<dbReference type="InterPro" id="IPR036047">
    <property type="entry name" value="F-box-like_dom_sf"/>
</dbReference>
<evidence type="ECO:0000313" key="3">
    <source>
        <dbReference type="Proteomes" id="UP000694545"/>
    </source>
</evidence>
<dbReference type="Proteomes" id="UP000694545">
    <property type="component" value="Unplaced"/>
</dbReference>
<sequence length="62" mass="7066">MDNPTRGVWNYIPTEILSHIFSFLSVRDRQVVSLVCRAWAEAASAGAVWNFTEIRQATEWPA</sequence>
<dbReference type="FunFam" id="1.20.1280.50:FF:000005">
    <property type="entry name" value="F-box/LRR-repeat protein 3 isoform X1"/>
    <property type="match status" value="1"/>
</dbReference>
<keyword evidence="3" id="KW-1185">Reference proteome</keyword>
<dbReference type="PROSITE" id="PS50181">
    <property type="entry name" value="FBOX"/>
    <property type="match status" value="1"/>
</dbReference>
<feature type="domain" description="F-box" evidence="1">
    <location>
        <begin position="6"/>
        <end position="52"/>
    </location>
</feature>
<dbReference type="InterPro" id="IPR001810">
    <property type="entry name" value="F-box_dom"/>
</dbReference>
<accession>A0A8D2IX48</accession>
<reference evidence="2" key="2">
    <citation type="submission" date="2025-09" db="UniProtKB">
        <authorList>
            <consortium name="Ensembl"/>
        </authorList>
    </citation>
    <scope>IDENTIFICATION</scope>
</reference>
<organism evidence="2 3">
    <name type="scientific">Varanus komodoensis</name>
    <name type="common">Komodo dragon</name>
    <dbReference type="NCBI Taxonomy" id="61221"/>
    <lineage>
        <taxon>Eukaryota</taxon>
        <taxon>Metazoa</taxon>
        <taxon>Chordata</taxon>
        <taxon>Craniata</taxon>
        <taxon>Vertebrata</taxon>
        <taxon>Euteleostomi</taxon>
        <taxon>Lepidosauria</taxon>
        <taxon>Squamata</taxon>
        <taxon>Bifurcata</taxon>
        <taxon>Unidentata</taxon>
        <taxon>Episquamata</taxon>
        <taxon>Toxicofera</taxon>
        <taxon>Anguimorpha</taxon>
        <taxon>Paleoanguimorpha</taxon>
        <taxon>Varanoidea</taxon>
        <taxon>Varanidae</taxon>
        <taxon>Varanus</taxon>
    </lineage>
</organism>
<protein>
    <recommendedName>
        <fullName evidence="1">F-box domain-containing protein</fullName>
    </recommendedName>
</protein>
<reference evidence="2" key="1">
    <citation type="submission" date="2025-08" db="UniProtKB">
        <authorList>
            <consortium name="Ensembl"/>
        </authorList>
    </citation>
    <scope>IDENTIFICATION</scope>
</reference>
<dbReference type="OMA" id="VCERWAT"/>
<evidence type="ECO:0000313" key="2">
    <source>
        <dbReference type="Ensembl" id="ENSVKKP00000003902.1"/>
    </source>
</evidence>
<dbReference type="AlphaFoldDB" id="A0A8D2IX48"/>
<dbReference type="Gene3D" id="1.20.1280.50">
    <property type="match status" value="1"/>
</dbReference>
<dbReference type="SUPFAM" id="SSF81383">
    <property type="entry name" value="F-box domain"/>
    <property type="match status" value="1"/>
</dbReference>